<dbReference type="RefSeq" id="WP_317487502.1">
    <property type="nucleotide sequence ID" value="NZ_CP136051.1"/>
</dbReference>
<evidence type="ECO:0000259" key="5">
    <source>
        <dbReference type="SMART" id="SM00644"/>
    </source>
</evidence>
<evidence type="ECO:0000256" key="2">
    <source>
        <dbReference type="ARBA" id="ARBA00011901"/>
    </source>
</evidence>
<dbReference type="SMART" id="SM00644">
    <property type="entry name" value="Ami_2"/>
    <property type="match status" value="1"/>
</dbReference>
<comment type="catalytic activity">
    <reaction evidence="1">
        <text>Hydrolyzes the link between N-acetylmuramoyl residues and L-amino acid residues in certain cell-wall glycopeptides.</text>
        <dbReference type="EC" id="3.5.1.28"/>
    </reaction>
</comment>
<proteinExistence type="predicted"/>
<keyword evidence="7" id="KW-1185">Reference proteome</keyword>
<name>A0ABZ0ILQ8_9BACT</name>
<evidence type="ECO:0000313" key="6">
    <source>
        <dbReference type="EMBL" id="WOK04701.1"/>
    </source>
</evidence>
<dbReference type="EMBL" id="CP136051">
    <property type="protein sequence ID" value="WOK04701.1"/>
    <property type="molecule type" value="Genomic_DNA"/>
</dbReference>
<organism evidence="6 7">
    <name type="scientific">Imperialibacter roseus</name>
    <dbReference type="NCBI Taxonomy" id="1324217"/>
    <lineage>
        <taxon>Bacteria</taxon>
        <taxon>Pseudomonadati</taxon>
        <taxon>Bacteroidota</taxon>
        <taxon>Cytophagia</taxon>
        <taxon>Cytophagales</taxon>
        <taxon>Flammeovirgaceae</taxon>
        <taxon>Imperialibacter</taxon>
    </lineage>
</organism>
<dbReference type="PANTHER" id="PTHR30417:SF1">
    <property type="entry name" value="N-ACETYLMURAMOYL-L-ALANINE AMIDASE AMID"/>
    <property type="match status" value="1"/>
</dbReference>
<gene>
    <name evidence="6" type="ORF">RT717_16595</name>
</gene>
<dbReference type="InterPro" id="IPR051206">
    <property type="entry name" value="NAMLAA_amidase_2"/>
</dbReference>
<keyword evidence="3" id="KW-0378">Hydrolase</keyword>
<accession>A0ABZ0ILQ8</accession>
<dbReference type="PANTHER" id="PTHR30417">
    <property type="entry name" value="N-ACETYLMURAMOYL-L-ALANINE AMIDASE AMID"/>
    <property type="match status" value="1"/>
</dbReference>
<reference evidence="6 7" key="1">
    <citation type="journal article" date="2023" name="Microbiol. Resour. Announc.">
        <title>Complete Genome Sequence of Imperialibacter roseus strain P4T.</title>
        <authorList>
            <person name="Tizabi D.R."/>
            <person name="Bachvaroff T."/>
            <person name="Hill R.T."/>
        </authorList>
    </citation>
    <scope>NUCLEOTIDE SEQUENCE [LARGE SCALE GENOMIC DNA]</scope>
    <source>
        <strain evidence="6 7">P4T</strain>
    </source>
</reference>
<protein>
    <recommendedName>
        <fullName evidence="2">N-acetylmuramoyl-L-alanine amidase</fullName>
        <ecNumber evidence="2">3.5.1.28</ecNumber>
    </recommendedName>
</protein>
<sequence length="246" mass="27616">MNDYLTTILSINSRSSLLFILLVFISVLSNCDNASGQQEKKVVSTVDFAVDTIPTLNATKLELTKQYCLENYGVASYKLDSPKIVLVHFTVIPTLEETVEYFQKDSIESSRTNISKFSQMNVGIHYIVDKDGSIYKLVPDTVIARHAIGFNHVSIGIENIAKDAADLTPAQLESNVKLIAVLKERNPGLEYLVGHHEYNDISLAHYKLFLAVDESYKPHNKPDPGPKFIADLREKLKAEHNLTFMK</sequence>
<dbReference type="SUPFAM" id="SSF55846">
    <property type="entry name" value="N-acetylmuramoyl-L-alanine amidase-like"/>
    <property type="match status" value="1"/>
</dbReference>
<dbReference type="InterPro" id="IPR002502">
    <property type="entry name" value="Amidase_domain"/>
</dbReference>
<dbReference type="CDD" id="cd06583">
    <property type="entry name" value="PGRP"/>
    <property type="match status" value="1"/>
</dbReference>
<evidence type="ECO:0000256" key="3">
    <source>
        <dbReference type="ARBA" id="ARBA00022801"/>
    </source>
</evidence>
<dbReference type="Gene3D" id="3.40.80.10">
    <property type="entry name" value="Peptidoglycan recognition protein-like"/>
    <property type="match status" value="1"/>
</dbReference>
<feature type="domain" description="N-acetylmuramoyl-L-alanine amidase" evidence="5">
    <location>
        <begin position="72"/>
        <end position="206"/>
    </location>
</feature>
<evidence type="ECO:0000313" key="7">
    <source>
        <dbReference type="Proteomes" id="UP001302349"/>
    </source>
</evidence>
<dbReference type="InterPro" id="IPR036505">
    <property type="entry name" value="Amidase/PGRP_sf"/>
</dbReference>
<evidence type="ECO:0000256" key="1">
    <source>
        <dbReference type="ARBA" id="ARBA00001561"/>
    </source>
</evidence>
<dbReference type="Proteomes" id="UP001302349">
    <property type="component" value="Chromosome"/>
</dbReference>
<keyword evidence="4" id="KW-0961">Cell wall biogenesis/degradation</keyword>
<dbReference type="Pfam" id="PF01510">
    <property type="entry name" value="Amidase_2"/>
    <property type="match status" value="1"/>
</dbReference>
<evidence type="ECO:0000256" key="4">
    <source>
        <dbReference type="ARBA" id="ARBA00023316"/>
    </source>
</evidence>
<dbReference type="EC" id="3.5.1.28" evidence="2"/>